<dbReference type="Proteomes" id="UP000240212">
    <property type="component" value="Unassembled WGS sequence"/>
</dbReference>
<dbReference type="Pfam" id="PF05523">
    <property type="entry name" value="FdtA"/>
    <property type="match status" value="1"/>
</dbReference>
<dbReference type="GO" id="GO:0016853">
    <property type="term" value="F:isomerase activity"/>
    <property type="evidence" value="ECO:0007669"/>
    <property type="project" value="UniProtKB-KW"/>
</dbReference>
<proteinExistence type="predicted"/>
<dbReference type="OrthoDB" id="9800846at2"/>
<name>A0A2P8VJT3_9ENTR</name>
<dbReference type="CDD" id="cd20292">
    <property type="entry name" value="cupin_QdtA-like"/>
    <property type="match status" value="1"/>
</dbReference>
<reference evidence="2 3" key="1">
    <citation type="submission" date="2018-03" db="EMBL/GenBank/DDBJ databases">
        <title>Draft genome sequence of the first documented clinical Siccibacter turicensis isolate in Austria.</title>
        <authorList>
            <person name="Lepuschitz S."/>
            <person name="Pekard-Amenitsch S."/>
            <person name="Haunold R."/>
            <person name="Schill S."/>
            <person name="Mach R."/>
            <person name="Allerberger F."/>
            <person name="Ruppitsch W."/>
            <person name="Forsythe S.J."/>
        </authorList>
    </citation>
    <scope>NUCLEOTIDE SEQUENCE [LARGE SCALE GENOMIC DNA]</scope>
    <source>
        <strain evidence="2 3">6100069499-17</strain>
    </source>
</reference>
<evidence type="ECO:0000313" key="3">
    <source>
        <dbReference type="Proteomes" id="UP000240212"/>
    </source>
</evidence>
<dbReference type="InterPro" id="IPR008894">
    <property type="entry name" value="QdtA_cupin_dom"/>
</dbReference>
<keyword evidence="2" id="KW-0413">Isomerase</keyword>
<dbReference type="EMBL" id="PYEP01000004">
    <property type="protein sequence ID" value="PSN07807.1"/>
    <property type="molecule type" value="Genomic_DNA"/>
</dbReference>
<dbReference type="Gene3D" id="2.60.120.10">
    <property type="entry name" value="Jelly Rolls"/>
    <property type="match status" value="1"/>
</dbReference>
<organism evidence="2 3">
    <name type="scientific">Siccibacter turicensis</name>
    <dbReference type="NCBI Taxonomy" id="357233"/>
    <lineage>
        <taxon>Bacteria</taxon>
        <taxon>Pseudomonadati</taxon>
        <taxon>Pseudomonadota</taxon>
        <taxon>Gammaproteobacteria</taxon>
        <taxon>Enterobacterales</taxon>
        <taxon>Enterobacteriaceae</taxon>
        <taxon>Siccibacter</taxon>
    </lineage>
</organism>
<evidence type="ECO:0000259" key="1">
    <source>
        <dbReference type="Pfam" id="PF05523"/>
    </source>
</evidence>
<dbReference type="InterPro" id="IPR014710">
    <property type="entry name" value="RmlC-like_jellyroll"/>
</dbReference>
<evidence type="ECO:0000313" key="2">
    <source>
        <dbReference type="EMBL" id="PSN07807.1"/>
    </source>
</evidence>
<feature type="domain" description="Sugar 3,4-ketoisomerase QdtA cupin" evidence="1">
    <location>
        <begin position="1"/>
        <end position="130"/>
    </location>
</feature>
<dbReference type="RefSeq" id="WP_106877388.1">
    <property type="nucleotide sequence ID" value="NZ_DHYB01000016.1"/>
</dbReference>
<protein>
    <submittedName>
        <fullName evidence="2">dTDP-6-deoxy-3,4-keto-hexulose isomerase</fullName>
    </submittedName>
</protein>
<dbReference type="AlphaFoldDB" id="A0A2P8VJT3"/>
<sequence length="136" mass="15762">MNIQLIPLQTHGDARGSLVALEESKNIPFSIKRVYYMYDTKSGVRRGFHAHKALTQLAIVVRGSCKFLLDDGREKQTITLATPTEGLVIEPWIWHEMYDYSDDCVLMVLADDFYSEEDYIRNYDEFITLVDKNVYS</sequence>
<dbReference type="InterPro" id="IPR011051">
    <property type="entry name" value="RmlC_Cupin_sf"/>
</dbReference>
<gene>
    <name evidence="2" type="ORF">C7G83_11865</name>
</gene>
<dbReference type="SUPFAM" id="SSF51182">
    <property type="entry name" value="RmlC-like cupins"/>
    <property type="match status" value="1"/>
</dbReference>
<keyword evidence="3" id="KW-1185">Reference proteome</keyword>
<accession>A0A2P8VJT3</accession>
<comment type="caution">
    <text evidence="2">The sequence shown here is derived from an EMBL/GenBank/DDBJ whole genome shotgun (WGS) entry which is preliminary data.</text>
</comment>